<evidence type="ECO:0000313" key="2">
    <source>
        <dbReference type="Proteomes" id="UP000228380"/>
    </source>
</evidence>
<evidence type="ECO:0000313" key="6">
    <source>
        <dbReference type="RefSeq" id="XP_038981336.1"/>
    </source>
</evidence>
<feature type="chain" id="PRO_5044664160" evidence="1">
    <location>
        <begin position="27"/>
        <end position="207"/>
    </location>
</feature>
<evidence type="ECO:0000313" key="3">
    <source>
        <dbReference type="RefSeq" id="XP_008803730.2"/>
    </source>
</evidence>
<protein>
    <submittedName>
        <fullName evidence="3 4">Uncharacterized protein LOC103717208</fullName>
    </submittedName>
</protein>
<dbReference type="GeneID" id="103717208"/>
<evidence type="ECO:0000256" key="1">
    <source>
        <dbReference type="SAM" id="SignalP"/>
    </source>
</evidence>
<dbReference type="RefSeq" id="XP_038981335.1">
    <property type="nucleotide sequence ID" value="XM_039125407.1"/>
</dbReference>
<reference evidence="2" key="1">
    <citation type="journal article" date="2019" name="Nat. Commun.">
        <title>Genome-wide association mapping of date palm fruit traits.</title>
        <authorList>
            <person name="Hazzouri K.M."/>
            <person name="Gros-Balthazard M."/>
            <person name="Flowers J.M."/>
            <person name="Copetti D."/>
            <person name="Lemansour A."/>
            <person name="Lebrun M."/>
            <person name="Masmoudi K."/>
            <person name="Ferrand S."/>
            <person name="Dhar M.I."/>
            <person name="Fresquez Z.A."/>
            <person name="Rosas U."/>
            <person name="Zhang J."/>
            <person name="Talag J."/>
            <person name="Lee S."/>
            <person name="Kudrna D."/>
            <person name="Powell R.F."/>
            <person name="Leitch I.J."/>
            <person name="Krueger R.R."/>
            <person name="Wing R.A."/>
            <person name="Amiri K.M.A."/>
            <person name="Purugganan M.D."/>
        </authorList>
    </citation>
    <scope>NUCLEOTIDE SEQUENCE [LARGE SCALE GENOMIC DNA]</scope>
    <source>
        <strain evidence="2">cv. Khalas</strain>
    </source>
</reference>
<proteinExistence type="predicted"/>
<dbReference type="Proteomes" id="UP000228380">
    <property type="component" value="Chromosome 4"/>
</dbReference>
<evidence type="ECO:0000313" key="5">
    <source>
        <dbReference type="RefSeq" id="XP_038981335.1"/>
    </source>
</evidence>
<dbReference type="RefSeq" id="XP_008803730.2">
    <property type="nucleotide sequence ID" value="XM_008805508.4"/>
</dbReference>
<dbReference type="RefSeq" id="XP_038981336.1">
    <property type="nucleotide sequence ID" value="XM_039125408.1"/>
</dbReference>
<dbReference type="OrthoDB" id="641593at2759"/>
<sequence length="207" mass="22503">MTTRCPFLLPLFLLFLLAPPPPSASGLWLGQLKTLLSLSRSLLTRVANARATRGDLAGAARARKIADKLRLLGSGEGGGIWSLGWDFARNYAWRGGLPTAEVSRAASQLLAALVEFSRIDSPTEKARWAVRNYLNLLALSNSLLEKLLHAFSRSGPLREMVLVIQEEAAEGELIRDCLEVGAADLEGLVRIARDLFFSSNSSDDGEL</sequence>
<feature type="signal peptide" evidence="1">
    <location>
        <begin position="1"/>
        <end position="26"/>
    </location>
</feature>
<name>A0A8B7CPS0_PHODC</name>
<dbReference type="AlphaFoldDB" id="A0A8B7CPS0"/>
<accession>A0A8B7CPS0</accession>
<gene>
    <name evidence="3 4 5 6" type="primary">LOC103717208</name>
</gene>
<reference evidence="3 4" key="2">
    <citation type="submission" date="2025-04" db="UniProtKB">
        <authorList>
            <consortium name="RefSeq"/>
        </authorList>
    </citation>
    <scope>IDENTIFICATION</scope>
    <source>
        <tissue evidence="3 4">Young leaves</tissue>
    </source>
</reference>
<keyword evidence="1" id="KW-0732">Signal</keyword>
<dbReference type="RefSeq" id="XP_008803731.2">
    <property type="nucleotide sequence ID" value="XM_008805509.4"/>
</dbReference>
<dbReference type="PANTHER" id="PTHR36806">
    <property type="entry name" value="ADENINE PHOSPHORIBOSYLTRANSFERASE"/>
    <property type="match status" value="1"/>
</dbReference>
<keyword evidence="2" id="KW-1185">Reference proteome</keyword>
<evidence type="ECO:0000313" key="4">
    <source>
        <dbReference type="RefSeq" id="XP_008803731.2"/>
    </source>
</evidence>
<organism evidence="2 4">
    <name type="scientific">Phoenix dactylifera</name>
    <name type="common">Date palm</name>
    <dbReference type="NCBI Taxonomy" id="42345"/>
    <lineage>
        <taxon>Eukaryota</taxon>
        <taxon>Viridiplantae</taxon>
        <taxon>Streptophyta</taxon>
        <taxon>Embryophyta</taxon>
        <taxon>Tracheophyta</taxon>
        <taxon>Spermatophyta</taxon>
        <taxon>Magnoliopsida</taxon>
        <taxon>Liliopsida</taxon>
        <taxon>Arecaceae</taxon>
        <taxon>Coryphoideae</taxon>
        <taxon>Phoeniceae</taxon>
        <taxon>Phoenix</taxon>
    </lineage>
</organism>
<dbReference type="KEGG" id="pda:103717208"/>